<gene>
    <name evidence="10" type="primary">LOC113205088</name>
</gene>
<dbReference type="GO" id="GO:0005829">
    <property type="term" value="C:cytosol"/>
    <property type="evidence" value="ECO:0007669"/>
    <property type="project" value="TreeGrafter"/>
</dbReference>
<evidence type="ECO:0000259" key="8">
    <source>
        <dbReference type="PROSITE" id="PS50271"/>
    </source>
</evidence>
<keyword evidence="2" id="KW-0479">Metal-binding</keyword>
<dbReference type="InterPro" id="IPR001607">
    <property type="entry name" value="Znf_UBP"/>
</dbReference>
<dbReference type="GO" id="GO:0008270">
    <property type="term" value="F:zinc ion binding"/>
    <property type="evidence" value="ECO:0007669"/>
    <property type="project" value="UniProtKB-KW"/>
</dbReference>
<dbReference type="Pfam" id="PF02148">
    <property type="entry name" value="zf-UBP"/>
    <property type="match status" value="1"/>
</dbReference>
<dbReference type="OrthoDB" id="2020758at2759"/>
<evidence type="ECO:0000313" key="9">
    <source>
        <dbReference type="Proteomes" id="UP000504606"/>
    </source>
</evidence>
<feature type="compositionally biased region" description="Acidic residues" evidence="6">
    <location>
        <begin position="489"/>
        <end position="508"/>
    </location>
</feature>
<dbReference type="InterPro" id="IPR013083">
    <property type="entry name" value="Znf_RING/FYVE/PHD"/>
</dbReference>
<feature type="compositionally biased region" description="Low complexity" evidence="6">
    <location>
        <begin position="9"/>
        <end position="18"/>
    </location>
</feature>
<dbReference type="GO" id="GO:0004843">
    <property type="term" value="F:cysteine-type deubiquitinase activity"/>
    <property type="evidence" value="ECO:0007669"/>
    <property type="project" value="InterPro"/>
</dbReference>
<evidence type="ECO:0000256" key="3">
    <source>
        <dbReference type="ARBA" id="ARBA00022771"/>
    </source>
</evidence>
<dbReference type="SUPFAM" id="SSF54001">
    <property type="entry name" value="Cysteine proteinases"/>
    <property type="match status" value="1"/>
</dbReference>
<dbReference type="PANTHER" id="PTHR24006:SF781">
    <property type="entry name" value="LD34905P"/>
    <property type="match status" value="1"/>
</dbReference>
<feature type="compositionally biased region" description="Polar residues" evidence="6">
    <location>
        <begin position="437"/>
        <end position="446"/>
    </location>
</feature>
<evidence type="ECO:0000256" key="4">
    <source>
        <dbReference type="ARBA" id="ARBA00022833"/>
    </source>
</evidence>
<feature type="compositionally biased region" description="Low complexity" evidence="6">
    <location>
        <begin position="553"/>
        <end position="605"/>
    </location>
</feature>
<dbReference type="PROSITE" id="PS50271">
    <property type="entry name" value="ZF_UBP"/>
    <property type="match status" value="1"/>
</dbReference>
<feature type="region of interest" description="Disordered" evidence="6">
    <location>
        <begin position="553"/>
        <end position="607"/>
    </location>
</feature>
<keyword evidence="4" id="KW-0862">Zinc</keyword>
<feature type="domain" description="UBP-type" evidence="8">
    <location>
        <begin position="31"/>
        <end position="158"/>
    </location>
</feature>
<accession>A0A6J1SCE3</accession>
<feature type="compositionally biased region" description="Basic and acidic residues" evidence="6">
    <location>
        <begin position="751"/>
        <end position="764"/>
    </location>
</feature>
<keyword evidence="3 5" id="KW-0863">Zinc-finger</keyword>
<dbReference type="CDD" id="cd02667">
    <property type="entry name" value="Peptidase_C19K"/>
    <property type="match status" value="1"/>
</dbReference>
<dbReference type="InterPro" id="IPR018200">
    <property type="entry name" value="USP_CS"/>
</dbReference>
<dbReference type="GO" id="GO:0016579">
    <property type="term" value="P:protein deubiquitination"/>
    <property type="evidence" value="ECO:0007669"/>
    <property type="project" value="InterPro"/>
</dbReference>
<evidence type="ECO:0000256" key="2">
    <source>
        <dbReference type="ARBA" id="ARBA00022723"/>
    </source>
</evidence>
<reference evidence="10" key="1">
    <citation type="submission" date="2025-08" db="UniProtKB">
        <authorList>
            <consortium name="RefSeq"/>
        </authorList>
    </citation>
    <scope>IDENTIFICATION</scope>
    <source>
        <tissue evidence="10">Whole organism</tissue>
    </source>
</reference>
<dbReference type="PANTHER" id="PTHR24006">
    <property type="entry name" value="UBIQUITIN CARBOXYL-TERMINAL HYDROLASE"/>
    <property type="match status" value="1"/>
</dbReference>
<dbReference type="Gene3D" id="3.90.70.10">
    <property type="entry name" value="Cysteine proteinases"/>
    <property type="match status" value="2"/>
</dbReference>
<dbReference type="InterPro" id="IPR001394">
    <property type="entry name" value="Peptidase_C19_UCH"/>
</dbReference>
<dbReference type="InterPro" id="IPR028889">
    <property type="entry name" value="USP"/>
</dbReference>
<dbReference type="SUPFAM" id="SSF57850">
    <property type="entry name" value="RING/U-box"/>
    <property type="match status" value="1"/>
</dbReference>
<feature type="domain" description="USP" evidence="7">
    <location>
        <begin position="219"/>
        <end position="1004"/>
    </location>
</feature>
<dbReference type="Proteomes" id="UP000504606">
    <property type="component" value="Unplaced"/>
</dbReference>
<dbReference type="PROSITE" id="PS50235">
    <property type="entry name" value="USP_3"/>
    <property type="match status" value="1"/>
</dbReference>
<dbReference type="CTD" id="31458"/>
<feature type="region of interest" description="Disordered" evidence="6">
    <location>
        <begin position="481"/>
        <end position="540"/>
    </location>
</feature>
<evidence type="ECO:0000256" key="5">
    <source>
        <dbReference type="PROSITE-ProRule" id="PRU00502"/>
    </source>
</evidence>
<dbReference type="KEGG" id="foc:113205088"/>
<dbReference type="GeneID" id="113205088"/>
<evidence type="ECO:0000313" key="10">
    <source>
        <dbReference type="RefSeq" id="XP_026276331.1"/>
    </source>
</evidence>
<dbReference type="Pfam" id="PF00443">
    <property type="entry name" value="UCH"/>
    <property type="match status" value="1"/>
</dbReference>
<dbReference type="PROSITE" id="PS00973">
    <property type="entry name" value="USP_2"/>
    <property type="match status" value="1"/>
</dbReference>
<protein>
    <submittedName>
        <fullName evidence="10">Ubiquitin carboxyl-terminal hydrolase 16</fullName>
    </submittedName>
</protein>
<feature type="region of interest" description="Disordered" evidence="6">
    <location>
        <begin position="739"/>
        <end position="768"/>
    </location>
</feature>
<feature type="compositionally biased region" description="Basic residues" evidence="6">
    <location>
        <begin position="449"/>
        <end position="466"/>
    </location>
</feature>
<feature type="compositionally biased region" description="Basic and acidic residues" evidence="6">
    <location>
        <begin position="425"/>
        <end position="436"/>
    </location>
</feature>
<dbReference type="AlphaFoldDB" id="A0A6J1SCE3"/>
<keyword evidence="9" id="KW-1185">Reference proteome</keyword>
<dbReference type="InterPro" id="IPR038765">
    <property type="entry name" value="Papain-like_cys_pep_sf"/>
</dbReference>
<proteinExistence type="inferred from homology"/>
<dbReference type="SMART" id="SM00290">
    <property type="entry name" value="ZnF_UBP"/>
    <property type="match status" value="1"/>
</dbReference>
<feature type="region of interest" description="Disordered" evidence="6">
    <location>
        <begin position="425"/>
        <end position="466"/>
    </location>
</feature>
<evidence type="ECO:0000256" key="1">
    <source>
        <dbReference type="ARBA" id="ARBA00009085"/>
    </source>
</evidence>
<dbReference type="RefSeq" id="XP_026276331.1">
    <property type="nucleotide sequence ID" value="XM_026420546.2"/>
</dbReference>
<keyword evidence="10" id="KW-0378">Hydrolase</keyword>
<comment type="similarity">
    <text evidence="1">Belongs to the peptidase C19 family.</text>
</comment>
<dbReference type="Gene3D" id="3.30.40.10">
    <property type="entry name" value="Zinc/RING finger domain, C3HC4 (zinc finger)"/>
    <property type="match status" value="1"/>
</dbReference>
<dbReference type="InterPro" id="IPR050164">
    <property type="entry name" value="Peptidase_C19"/>
</dbReference>
<feature type="region of interest" description="Disordered" evidence="6">
    <location>
        <begin position="1"/>
        <end position="26"/>
    </location>
</feature>
<evidence type="ECO:0000259" key="7">
    <source>
        <dbReference type="PROSITE" id="PS50235"/>
    </source>
</evidence>
<feature type="compositionally biased region" description="Polar residues" evidence="6">
    <location>
        <begin position="520"/>
        <end position="540"/>
    </location>
</feature>
<evidence type="ECO:0000256" key="6">
    <source>
        <dbReference type="SAM" id="MobiDB-lite"/>
    </source>
</evidence>
<name>A0A6J1SCE3_FRAOC</name>
<dbReference type="GO" id="GO:0005634">
    <property type="term" value="C:nucleus"/>
    <property type="evidence" value="ECO:0007669"/>
    <property type="project" value="TreeGrafter"/>
</dbReference>
<organism evidence="9 10">
    <name type="scientific">Frankliniella occidentalis</name>
    <name type="common">Western flower thrips</name>
    <name type="synonym">Euthrips occidentalis</name>
    <dbReference type="NCBI Taxonomy" id="133901"/>
    <lineage>
        <taxon>Eukaryota</taxon>
        <taxon>Metazoa</taxon>
        <taxon>Ecdysozoa</taxon>
        <taxon>Arthropoda</taxon>
        <taxon>Hexapoda</taxon>
        <taxon>Insecta</taxon>
        <taxon>Pterygota</taxon>
        <taxon>Neoptera</taxon>
        <taxon>Paraneoptera</taxon>
        <taxon>Thysanoptera</taxon>
        <taxon>Terebrantia</taxon>
        <taxon>Thripoidea</taxon>
        <taxon>Thripidae</taxon>
        <taxon>Frankliniella</taxon>
    </lineage>
</organism>
<sequence length="1005" mass="110714">MARKKTRQQDPNDSSDSGDGNGGGQGSANPCACKHIARAVQLGVVKKKLKGGIRTSCDTCAKQTKNANIVPDVSLCNENELSDSNWTYWFCLACAHVGCGRGQHKHAIAHFNTPRSEQHDLVVDIESWNVWCYTCEQKMAFNSTKKLQECVEYVRRHIQTSKSVESSSVQSPNLVNVSQAESTAANSSTATAVNDKDVKVRTNVPVGSSKIAAKPIKVRGLMNLGNTCFYNSVLQCLSVTPYLTKVLERLTCSGEEFTLPGDAKSEDFKAPAVLGQLGDSGAITLALLSTLLDMRSPDLHADTIRPQKLLKQVQDSFSQFRGNEQHDAHELLRHLLEGVRSDDLKRFQRVILEQHGIFGSVKNGVDDHVKKRMKLYGQQLQDFILGVEGIFKGQLVSIVECQDCKHHSTRFESFLDLSLPVMEDKPLPPMRKREQTESIVSDSGPSKYQAKKQKKAARKNNKLQKYRRNEKMDGCLTILEETAKAPDGLESEESDADVEDNVEQDTADPAEGREVVVESGYSSEKQNTGESDGTSPSITTGNEEAEEIVGKVDATSPPAPASPDVSATACFSPSAPASPTVSTSPVAPESPTAPVSACASSSPSPIMRQRTSVSVEDWSTFHTPEHVCLGSPCTYNCKANGEMRCFTPIDEELRITIPESGEGSIHISPVSHSERPVSRRGYFPGDNCTEGGVAPDFTPELENRLLSLCLNDNQDCSPENAIKAEKTFDLCENAESLQSIKEENGNDTDDLEQKSSLAHDHDGNIEPIGETFKVGDAIERKDDVSDWCKTLAPRHQSEEGDCSVTSCLNQFTSLELMTGNNKVGCDACTQKQNKGSEGKTVYTNSTKQLLISSPPPVLILHLKRFMMENFRFKKLQRFVSFPKDLDIASFCSTKSKDTPSIGESQTEVQYSLFGIVEHTGSLNTGHYVAYIKIRSDLEENDPRWAYLPLTRDFVYPHVDSSVKESTNKGNIEEKWYSISDSRVVEIAEAKVLKVQAYLLFYERIV</sequence>